<dbReference type="Proteomes" id="UP001164746">
    <property type="component" value="Chromosome 4"/>
</dbReference>
<feature type="domain" description="Sushi" evidence="7">
    <location>
        <begin position="177"/>
        <end position="234"/>
    </location>
</feature>
<dbReference type="PROSITE" id="PS50234">
    <property type="entry name" value="VWFA"/>
    <property type="match status" value="1"/>
</dbReference>
<evidence type="ECO:0000256" key="2">
    <source>
        <dbReference type="ARBA" id="ARBA00022737"/>
    </source>
</evidence>
<evidence type="ECO:0000313" key="8">
    <source>
        <dbReference type="EMBL" id="WAR01864.1"/>
    </source>
</evidence>
<comment type="caution">
    <text evidence="4">Lacks conserved residue(s) required for the propagation of feature annotation.</text>
</comment>
<accession>A0ABY7E0C7</accession>
<dbReference type="Gene3D" id="2.10.70.10">
    <property type="entry name" value="Complement Module, domain 1"/>
    <property type="match status" value="5"/>
</dbReference>
<dbReference type="InterPro" id="IPR000436">
    <property type="entry name" value="Sushi_SCR_CCP_dom"/>
</dbReference>
<dbReference type="InterPro" id="IPR035976">
    <property type="entry name" value="Sushi/SCR/CCP_sf"/>
</dbReference>
<dbReference type="SUPFAM" id="SSF53300">
    <property type="entry name" value="vWA-like"/>
    <property type="match status" value="1"/>
</dbReference>
<keyword evidence="2" id="KW-0677">Repeat</keyword>
<dbReference type="EMBL" id="CP111015">
    <property type="protein sequence ID" value="WAR01864.1"/>
    <property type="molecule type" value="Genomic_DNA"/>
</dbReference>
<dbReference type="InterPro" id="IPR051277">
    <property type="entry name" value="SEZ6_CSMD_C4BPB_Regulators"/>
</dbReference>
<feature type="domain" description="Sushi" evidence="7">
    <location>
        <begin position="294"/>
        <end position="355"/>
    </location>
</feature>
<evidence type="ECO:0000259" key="6">
    <source>
        <dbReference type="PROSITE" id="PS50234"/>
    </source>
</evidence>
<dbReference type="InterPro" id="IPR036465">
    <property type="entry name" value="vWFA_dom_sf"/>
</dbReference>
<evidence type="ECO:0000256" key="4">
    <source>
        <dbReference type="PROSITE-ProRule" id="PRU00302"/>
    </source>
</evidence>
<gene>
    <name evidence="8" type="ORF">MAR_008422</name>
</gene>
<keyword evidence="1 5" id="KW-0732">Signal</keyword>
<dbReference type="PANTHER" id="PTHR45656">
    <property type="entry name" value="PROTEIN CBR-CLEC-78"/>
    <property type="match status" value="1"/>
</dbReference>
<dbReference type="Gene3D" id="3.40.50.410">
    <property type="entry name" value="von Willebrand factor, type A domain"/>
    <property type="match status" value="1"/>
</dbReference>
<evidence type="ECO:0000256" key="5">
    <source>
        <dbReference type="SAM" id="SignalP"/>
    </source>
</evidence>
<evidence type="ECO:0000256" key="3">
    <source>
        <dbReference type="ARBA" id="ARBA00023157"/>
    </source>
</evidence>
<keyword evidence="3 4" id="KW-1015">Disulfide bond</keyword>
<keyword evidence="4" id="KW-0768">Sushi</keyword>
<dbReference type="SMART" id="SM00327">
    <property type="entry name" value="VWA"/>
    <property type="match status" value="1"/>
</dbReference>
<sequence>MWRQLQLVLYVVCASSPVWCLPPPEPKPPMKPMPQPGPITPKSECRSMMDLVLVLDGSDSISTEDYQTQRVALNELVKGYHLGPKESRVGLVVYSSTIAQSVPLTDNRELLMQETINLVHPRDGTMTNLGIEKMIELFKDPVHGGRKDVPWICIVITDGQSKFPQRTFKQAENAKSLACPALPILPNGYFDDGPRAIGATHTYGCDKGYQPIGKPTIECLPSSVWSNLEFSCVACGPPHVPPNAYLEVMIKSAVVGERVVFHCNPGFIANGPVATICINMDGIPGWTKPVHGCIACDPPPKMPHMSPDKDGGVLVNTLRHYTCDPGYHPTGPIEAICMGEKGATFWKFNPHSCKSCPKPPMIPDAVLLEPGNTLVDTVREYQCLQGFQPTGPIKVVCAAGNGVTFWDGPHHRCVACTQPPVIPNTILDPVGDVLVGSVRTYQCLDKFVQTGSIQVGCITGNGGPMWTSPENVCITCKEPYPVNFAVLEPGDGFVGTVRRYTCLPGFIETGPITSTCAVPSFQGPPPERINPDWSTPVHFCKDCGDPIPVANADILPGEKSVGSVAQYVCHKGWISLELNMCGEPLLKS</sequence>
<dbReference type="PROSITE" id="PS50923">
    <property type="entry name" value="SUSHI"/>
    <property type="match status" value="3"/>
</dbReference>
<evidence type="ECO:0000313" key="9">
    <source>
        <dbReference type="Proteomes" id="UP001164746"/>
    </source>
</evidence>
<dbReference type="PANTHER" id="PTHR45656:SF4">
    <property type="entry name" value="PROTEIN CBR-CLEC-78"/>
    <property type="match status" value="1"/>
</dbReference>
<dbReference type="InterPro" id="IPR002035">
    <property type="entry name" value="VWF_A"/>
</dbReference>
<organism evidence="8 9">
    <name type="scientific">Mya arenaria</name>
    <name type="common">Soft-shell clam</name>
    <dbReference type="NCBI Taxonomy" id="6604"/>
    <lineage>
        <taxon>Eukaryota</taxon>
        <taxon>Metazoa</taxon>
        <taxon>Spiralia</taxon>
        <taxon>Lophotrochozoa</taxon>
        <taxon>Mollusca</taxon>
        <taxon>Bivalvia</taxon>
        <taxon>Autobranchia</taxon>
        <taxon>Heteroconchia</taxon>
        <taxon>Euheterodonta</taxon>
        <taxon>Imparidentia</taxon>
        <taxon>Neoheterodontei</taxon>
        <taxon>Myida</taxon>
        <taxon>Myoidea</taxon>
        <taxon>Myidae</taxon>
        <taxon>Mya</taxon>
    </lineage>
</organism>
<feature type="disulfide bond" evidence="4">
    <location>
        <begin position="205"/>
        <end position="232"/>
    </location>
</feature>
<dbReference type="CDD" id="cd00033">
    <property type="entry name" value="CCP"/>
    <property type="match status" value="6"/>
</dbReference>
<feature type="domain" description="Sushi" evidence="7">
    <location>
        <begin position="414"/>
        <end position="475"/>
    </location>
</feature>
<proteinExistence type="predicted"/>
<feature type="signal peptide" evidence="5">
    <location>
        <begin position="1"/>
        <end position="20"/>
    </location>
</feature>
<dbReference type="SMART" id="SM00032">
    <property type="entry name" value="CCP"/>
    <property type="match status" value="6"/>
</dbReference>
<dbReference type="Pfam" id="PF00084">
    <property type="entry name" value="Sushi"/>
    <property type="match status" value="4"/>
</dbReference>
<reference evidence="8" key="1">
    <citation type="submission" date="2022-11" db="EMBL/GenBank/DDBJ databases">
        <title>Centuries of genome instability and evolution in soft-shell clam transmissible cancer (bioRxiv).</title>
        <authorList>
            <person name="Hart S.F.M."/>
            <person name="Yonemitsu M.A."/>
            <person name="Giersch R.M."/>
            <person name="Beal B.F."/>
            <person name="Arriagada G."/>
            <person name="Davis B.W."/>
            <person name="Ostrander E.A."/>
            <person name="Goff S.P."/>
            <person name="Metzger M.J."/>
        </authorList>
    </citation>
    <scope>NUCLEOTIDE SEQUENCE</scope>
    <source>
        <strain evidence="8">MELC-2E11</strain>
        <tissue evidence="8">Siphon/mantle</tissue>
    </source>
</reference>
<dbReference type="SUPFAM" id="SSF57535">
    <property type="entry name" value="Complement control module/SCR domain"/>
    <property type="match status" value="6"/>
</dbReference>
<keyword evidence="9" id="KW-1185">Reference proteome</keyword>
<feature type="domain" description="VWFA" evidence="6">
    <location>
        <begin position="50"/>
        <end position="189"/>
    </location>
</feature>
<protein>
    <submittedName>
        <fullName evidence="8">SVEP1-like protein</fullName>
    </submittedName>
</protein>
<evidence type="ECO:0000259" key="7">
    <source>
        <dbReference type="PROSITE" id="PS50923"/>
    </source>
</evidence>
<dbReference type="Pfam" id="PF00092">
    <property type="entry name" value="VWA"/>
    <property type="match status" value="1"/>
</dbReference>
<dbReference type="PRINTS" id="PR00453">
    <property type="entry name" value="VWFADOMAIN"/>
</dbReference>
<feature type="chain" id="PRO_5046958924" evidence="5">
    <location>
        <begin position="21"/>
        <end position="588"/>
    </location>
</feature>
<evidence type="ECO:0000256" key="1">
    <source>
        <dbReference type="ARBA" id="ARBA00022729"/>
    </source>
</evidence>
<name>A0ABY7E0C7_MYAAR</name>